<proteinExistence type="predicted"/>
<gene>
    <name evidence="7" type="ORF">ACFO3I_17760</name>
</gene>
<evidence type="ECO:0000313" key="7">
    <source>
        <dbReference type="EMBL" id="MFC4656869.1"/>
    </source>
</evidence>
<feature type="transmembrane region" description="Helical" evidence="6">
    <location>
        <begin position="7"/>
        <end position="31"/>
    </location>
</feature>
<sequence length="417" mass="46470">MTLFRTSVLNAVSVAVRMLSLLALNKILAIYAGPAGYGILGQFQNVAQIFYTAAGTAFANGVTKYTAEYQKEPEKQFQVWQNATFWTVACSSLCGVGIWFFADTLAVHFLQNNQYGAVFRLFSVTLALYGLNTLLMAVINGLNAVTLYLKSSITGSLLSLLVTGSLTYFYGLFGALLALTVHQSLTFFITLLLCSREPWFSWRSFVGPVRRAVSTDLSRFALMAVCSAAFLPVAQLFIRDQIGANLGWEVAGYWEAMNKLSATYLLFVTSVLSLYYLPRFSSLTNNNELFAELKQGYLWIIPSLSLMCLGIYFFRDLVIQMLFSSDFSAATGLFAWQLTGDVIKMMAWLISYLMLSKAMTKVYILSEFAFALLYYGLSGWAMSVWGIQGVVFSYAASYLVYWLGISAASYWVLRKAE</sequence>
<keyword evidence="5 6" id="KW-0472">Membrane</keyword>
<comment type="subcellular location">
    <subcellularLocation>
        <location evidence="1">Cell membrane</location>
        <topology evidence="1">Multi-pass membrane protein</topology>
    </subcellularLocation>
</comment>
<dbReference type="EMBL" id="JBHSGB010000017">
    <property type="protein sequence ID" value="MFC4656869.1"/>
    <property type="molecule type" value="Genomic_DNA"/>
</dbReference>
<dbReference type="Proteomes" id="UP001595962">
    <property type="component" value="Unassembled WGS sequence"/>
</dbReference>
<keyword evidence="2" id="KW-1003">Cell membrane</keyword>
<dbReference type="InterPro" id="IPR050833">
    <property type="entry name" value="Poly_Biosynth_Transport"/>
</dbReference>
<feature type="transmembrane region" description="Helical" evidence="6">
    <location>
        <begin position="147"/>
        <end position="166"/>
    </location>
</feature>
<dbReference type="CDD" id="cd13125">
    <property type="entry name" value="MATE_like_10"/>
    <property type="match status" value="1"/>
</dbReference>
<feature type="transmembrane region" description="Helical" evidence="6">
    <location>
        <begin position="334"/>
        <end position="355"/>
    </location>
</feature>
<feature type="transmembrane region" description="Helical" evidence="6">
    <location>
        <begin position="114"/>
        <end position="135"/>
    </location>
</feature>
<evidence type="ECO:0000256" key="6">
    <source>
        <dbReference type="SAM" id="Phobius"/>
    </source>
</evidence>
<feature type="transmembrane region" description="Helical" evidence="6">
    <location>
        <begin position="43"/>
        <end position="62"/>
    </location>
</feature>
<keyword evidence="3 6" id="KW-0812">Transmembrane</keyword>
<evidence type="ECO:0000256" key="1">
    <source>
        <dbReference type="ARBA" id="ARBA00004651"/>
    </source>
</evidence>
<comment type="caution">
    <text evidence="7">The sequence shown here is derived from an EMBL/GenBank/DDBJ whole genome shotgun (WGS) entry which is preliminary data.</text>
</comment>
<organism evidence="7 8">
    <name type="scientific">Rheinheimera marina</name>
    <dbReference type="NCBI Taxonomy" id="1774958"/>
    <lineage>
        <taxon>Bacteria</taxon>
        <taxon>Pseudomonadati</taxon>
        <taxon>Pseudomonadota</taxon>
        <taxon>Gammaproteobacteria</taxon>
        <taxon>Chromatiales</taxon>
        <taxon>Chromatiaceae</taxon>
        <taxon>Rheinheimera</taxon>
    </lineage>
</organism>
<feature type="transmembrane region" description="Helical" evidence="6">
    <location>
        <begin position="220"/>
        <end position="238"/>
    </location>
</feature>
<evidence type="ECO:0000256" key="5">
    <source>
        <dbReference type="ARBA" id="ARBA00023136"/>
    </source>
</evidence>
<feature type="transmembrane region" description="Helical" evidence="6">
    <location>
        <begin position="297"/>
        <end position="314"/>
    </location>
</feature>
<feature type="transmembrane region" description="Helical" evidence="6">
    <location>
        <begin position="83"/>
        <end position="102"/>
    </location>
</feature>
<feature type="transmembrane region" description="Helical" evidence="6">
    <location>
        <begin position="391"/>
        <end position="413"/>
    </location>
</feature>
<evidence type="ECO:0000256" key="3">
    <source>
        <dbReference type="ARBA" id="ARBA00022692"/>
    </source>
</evidence>
<dbReference type="RefSeq" id="WP_377336346.1">
    <property type="nucleotide sequence ID" value="NZ_JBHSGB010000017.1"/>
</dbReference>
<feature type="transmembrane region" description="Helical" evidence="6">
    <location>
        <begin position="362"/>
        <end position="385"/>
    </location>
</feature>
<dbReference type="PANTHER" id="PTHR30250:SF30">
    <property type="entry name" value="LIPID III FLIPPASE"/>
    <property type="match status" value="1"/>
</dbReference>
<accession>A0ABV9JRL9</accession>
<evidence type="ECO:0000256" key="2">
    <source>
        <dbReference type="ARBA" id="ARBA00022475"/>
    </source>
</evidence>
<evidence type="ECO:0000313" key="8">
    <source>
        <dbReference type="Proteomes" id="UP001595962"/>
    </source>
</evidence>
<keyword evidence="4 6" id="KW-1133">Transmembrane helix</keyword>
<name>A0ABV9JRL9_9GAMM</name>
<evidence type="ECO:0000256" key="4">
    <source>
        <dbReference type="ARBA" id="ARBA00022989"/>
    </source>
</evidence>
<dbReference type="InterPro" id="IPR002797">
    <property type="entry name" value="Polysacc_synth"/>
</dbReference>
<reference evidence="8" key="1">
    <citation type="journal article" date="2019" name="Int. J. Syst. Evol. Microbiol.">
        <title>The Global Catalogue of Microorganisms (GCM) 10K type strain sequencing project: providing services to taxonomists for standard genome sequencing and annotation.</title>
        <authorList>
            <consortium name="The Broad Institute Genomics Platform"/>
            <consortium name="The Broad Institute Genome Sequencing Center for Infectious Disease"/>
            <person name="Wu L."/>
            <person name="Ma J."/>
        </authorList>
    </citation>
    <scope>NUCLEOTIDE SEQUENCE [LARGE SCALE GENOMIC DNA]</scope>
    <source>
        <strain evidence="8">DT28</strain>
    </source>
</reference>
<dbReference type="PANTHER" id="PTHR30250">
    <property type="entry name" value="PST FAMILY PREDICTED COLANIC ACID TRANSPORTER"/>
    <property type="match status" value="1"/>
</dbReference>
<dbReference type="Pfam" id="PF01943">
    <property type="entry name" value="Polysacc_synt"/>
    <property type="match status" value="1"/>
</dbReference>
<dbReference type="InterPro" id="IPR044550">
    <property type="entry name" value="WzxE"/>
</dbReference>
<feature type="transmembrane region" description="Helical" evidence="6">
    <location>
        <begin position="172"/>
        <end position="194"/>
    </location>
</feature>
<feature type="transmembrane region" description="Helical" evidence="6">
    <location>
        <begin position="258"/>
        <end position="277"/>
    </location>
</feature>
<keyword evidence="8" id="KW-1185">Reference proteome</keyword>
<protein>
    <submittedName>
        <fullName evidence="7">O-antigen translocase</fullName>
    </submittedName>
</protein>